<comment type="caution">
    <text evidence="2">The sequence shown here is derived from an EMBL/GenBank/DDBJ whole genome shotgun (WGS) entry which is preliminary data.</text>
</comment>
<dbReference type="PANTHER" id="PTHR43194:SF5">
    <property type="entry name" value="PIMELOYL-[ACYL-CARRIER PROTEIN] METHYL ESTER ESTERASE"/>
    <property type="match status" value="1"/>
</dbReference>
<evidence type="ECO:0000259" key="1">
    <source>
        <dbReference type="Pfam" id="PF12697"/>
    </source>
</evidence>
<organism evidence="2 3">
    <name type="scientific">Polymorphospora lycopeni</name>
    <dbReference type="NCBI Taxonomy" id="3140240"/>
    <lineage>
        <taxon>Bacteria</taxon>
        <taxon>Bacillati</taxon>
        <taxon>Actinomycetota</taxon>
        <taxon>Actinomycetes</taxon>
        <taxon>Micromonosporales</taxon>
        <taxon>Micromonosporaceae</taxon>
        <taxon>Polymorphospora</taxon>
    </lineage>
</organism>
<reference evidence="2 3" key="1">
    <citation type="submission" date="2024-04" db="EMBL/GenBank/DDBJ databases">
        <title>Polymorphospora sp. isolated from Baiyangdian Lake in Xiong'an New Area.</title>
        <authorList>
            <person name="Zhang X."/>
            <person name="Liu J."/>
        </authorList>
    </citation>
    <scope>NUCLEOTIDE SEQUENCE [LARGE SCALE GENOMIC DNA]</scope>
    <source>
        <strain evidence="2 3">2-325</strain>
    </source>
</reference>
<dbReference type="Gene3D" id="3.40.50.1820">
    <property type="entry name" value="alpha/beta hydrolase"/>
    <property type="match status" value="1"/>
</dbReference>
<sequence length="248" mass="25258">MVDEVRVRGGGSGHRVLLLLHGIGATGAVWEGWRTPLASGWPGRWLAPDLPGHGRAAPLSGYPYPAVAAEVAAALGPGDRVVVLGHSYGGVVGLALAGAGVGVEAVAALGVKVAWTPDELARMTALAGRPVTWFPSRAEAAARYLRVSGLAGLVDEADPAVDAGLVERDGRWRLAMDPAAFAVDAPDMPALLAGCRAPVVLARGEHDPMVGDAELAALGVPTATLAGLGHNAHVEDPAAVLDLLAPYR</sequence>
<feature type="domain" description="AB hydrolase-1" evidence="1">
    <location>
        <begin position="17"/>
        <end position="242"/>
    </location>
</feature>
<keyword evidence="3" id="KW-1185">Reference proteome</keyword>
<dbReference type="EMBL" id="JBCGDC010000125">
    <property type="protein sequence ID" value="MFB6397132.1"/>
    <property type="molecule type" value="Genomic_DNA"/>
</dbReference>
<evidence type="ECO:0000313" key="2">
    <source>
        <dbReference type="EMBL" id="MFB6397132.1"/>
    </source>
</evidence>
<dbReference type="RefSeq" id="WP_375736324.1">
    <property type="nucleotide sequence ID" value="NZ_JBCGDC010000125.1"/>
</dbReference>
<proteinExistence type="predicted"/>
<dbReference type="InterPro" id="IPR000073">
    <property type="entry name" value="AB_hydrolase_1"/>
</dbReference>
<dbReference type="Proteomes" id="UP001582793">
    <property type="component" value="Unassembled WGS sequence"/>
</dbReference>
<dbReference type="InterPro" id="IPR029058">
    <property type="entry name" value="AB_hydrolase_fold"/>
</dbReference>
<dbReference type="GO" id="GO:0016787">
    <property type="term" value="F:hydrolase activity"/>
    <property type="evidence" value="ECO:0007669"/>
    <property type="project" value="UniProtKB-KW"/>
</dbReference>
<dbReference type="InterPro" id="IPR050228">
    <property type="entry name" value="Carboxylesterase_BioH"/>
</dbReference>
<dbReference type="PANTHER" id="PTHR43194">
    <property type="entry name" value="HYDROLASE ALPHA/BETA FOLD FAMILY"/>
    <property type="match status" value="1"/>
</dbReference>
<dbReference type="SUPFAM" id="SSF53474">
    <property type="entry name" value="alpha/beta-Hydrolases"/>
    <property type="match status" value="1"/>
</dbReference>
<gene>
    <name evidence="2" type="ORF">AAFH96_29120</name>
</gene>
<accession>A0ABV5CYQ3</accession>
<evidence type="ECO:0000313" key="3">
    <source>
        <dbReference type="Proteomes" id="UP001582793"/>
    </source>
</evidence>
<protein>
    <submittedName>
        <fullName evidence="2">Alpha/beta hydrolase</fullName>
    </submittedName>
</protein>
<dbReference type="Pfam" id="PF12697">
    <property type="entry name" value="Abhydrolase_6"/>
    <property type="match status" value="1"/>
</dbReference>
<keyword evidence="2" id="KW-0378">Hydrolase</keyword>
<name>A0ABV5CYQ3_9ACTN</name>